<dbReference type="InterPro" id="IPR035996">
    <property type="entry name" value="4pyrrol_Methylase_sf"/>
</dbReference>
<evidence type="ECO:0000313" key="7">
    <source>
        <dbReference type="EMBL" id="MEJ8572286.1"/>
    </source>
</evidence>
<dbReference type="GO" id="GO:0009236">
    <property type="term" value="P:cobalamin biosynthetic process"/>
    <property type="evidence" value="ECO:0007669"/>
    <property type="project" value="UniProtKB-KW"/>
</dbReference>
<dbReference type="InterPro" id="IPR014777">
    <property type="entry name" value="4pyrrole_Mease_sub1"/>
</dbReference>
<dbReference type="Proteomes" id="UP001378188">
    <property type="component" value="Unassembled WGS sequence"/>
</dbReference>
<keyword evidence="8" id="KW-1185">Reference proteome</keyword>
<dbReference type="RefSeq" id="WP_340329975.1">
    <property type="nucleotide sequence ID" value="NZ_JAZHOF010000004.1"/>
</dbReference>
<dbReference type="Pfam" id="PF00590">
    <property type="entry name" value="TP_methylase"/>
    <property type="match status" value="1"/>
</dbReference>
<keyword evidence="2" id="KW-0169">Cobalamin biosynthesis</keyword>
<dbReference type="Gene3D" id="3.40.1010.10">
    <property type="entry name" value="Cobalt-precorrin-4 Transmethylase, Domain 1"/>
    <property type="match status" value="1"/>
</dbReference>
<dbReference type="InterPro" id="IPR006365">
    <property type="entry name" value="Cbl_synth_CobL"/>
</dbReference>
<evidence type="ECO:0000259" key="6">
    <source>
        <dbReference type="Pfam" id="PF00590"/>
    </source>
</evidence>
<dbReference type="Gene3D" id="3.30.950.10">
    <property type="entry name" value="Methyltransferase, Cobalt-precorrin-4 Transmethylase, Domain 2"/>
    <property type="match status" value="1"/>
</dbReference>
<dbReference type="PIRSF" id="PIRSF036428">
    <property type="entry name" value="CobL"/>
    <property type="match status" value="1"/>
</dbReference>
<evidence type="ECO:0000256" key="5">
    <source>
        <dbReference type="ARBA" id="ARBA00022691"/>
    </source>
</evidence>
<accession>A0AAW9RXT6</accession>
<dbReference type="InterPro" id="IPR000878">
    <property type="entry name" value="4pyrrol_Mease"/>
</dbReference>
<dbReference type="SUPFAM" id="SSF53790">
    <property type="entry name" value="Tetrapyrrole methylase"/>
    <property type="match status" value="1"/>
</dbReference>
<comment type="caution">
    <text evidence="7">The sequence shown here is derived from an EMBL/GenBank/DDBJ whole genome shotgun (WGS) entry which is preliminary data.</text>
</comment>
<dbReference type="InterPro" id="IPR014776">
    <property type="entry name" value="4pyrrole_Mease_sub2"/>
</dbReference>
<dbReference type="CDD" id="cd11644">
    <property type="entry name" value="Precorrin-6Y-MT"/>
    <property type="match status" value="1"/>
</dbReference>
<dbReference type="InterPro" id="IPR014008">
    <property type="entry name" value="Cbl_synth_MTase_CbiT"/>
</dbReference>
<dbReference type="CDD" id="cd02440">
    <property type="entry name" value="AdoMet_MTases"/>
    <property type="match status" value="1"/>
</dbReference>
<dbReference type="Pfam" id="PF01135">
    <property type="entry name" value="PCMT"/>
    <property type="match status" value="1"/>
</dbReference>
<evidence type="ECO:0000256" key="1">
    <source>
        <dbReference type="ARBA" id="ARBA00004953"/>
    </source>
</evidence>
<name>A0AAW9RXT6_9HYPH</name>
<sequence>MSAAAQARSPWLSIIGIGEDGIEGLTGAARALLSGARVVYGGKRHLALADGLISGEARAWPSPLTGAVDEILGLAGTPVAVLASGDPYLYGVGSLLARHVPAAQITAIPAPSAFSLACARLGWAVADCAQVTCCGRPVETLAPHLQPGRRVLVLSADETTPAAVATYLSARGFGASRLHVMEALGGRRERIREAEAYGFGFNDVDPLNLIGIEVVGAAGAKVIPLASGLPDAFFENDGQLTKREIRAVTLSSLAPRAGERLWDIGCGSGSISIEWLLRHPANRAIAIERDPERAARAARNAANLGVPRLEIVEKAAPEAFADLPAPDAVFIGGGGQADGVIETAWSALRPGGRMVVNAVTLETEARLIAAHGTYGGSLARLSVERLEAIGGRHGFRPAMTVTQWVGQKPRDGGA</sequence>
<dbReference type="PANTHER" id="PTHR43182">
    <property type="entry name" value="COBALT-PRECORRIN-6B C(15)-METHYLTRANSFERASE (DECARBOXYLATING)"/>
    <property type="match status" value="1"/>
</dbReference>
<dbReference type="EMBL" id="JAZHOF010000004">
    <property type="protein sequence ID" value="MEJ8572286.1"/>
    <property type="molecule type" value="Genomic_DNA"/>
</dbReference>
<dbReference type="GO" id="GO:0008276">
    <property type="term" value="F:protein methyltransferase activity"/>
    <property type="evidence" value="ECO:0007669"/>
    <property type="project" value="InterPro"/>
</dbReference>
<proteinExistence type="predicted"/>
<gene>
    <name evidence="7" type="primary">cbiE</name>
    <name evidence="7" type="ORF">V3328_12425</name>
</gene>
<dbReference type="NCBIfam" id="TIGR02469">
    <property type="entry name" value="CbiT"/>
    <property type="match status" value="1"/>
</dbReference>
<dbReference type="GO" id="GO:0032259">
    <property type="term" value="P:methylation"/>
    <property type="evidence" value="ECO:0007669"/>
    <property type="project" value="UniProtKB-KW"/>
</dbReference>
<dbReference type="SUPFAM" id="SSF53335">
    <property type="entry name" value="S-adenosyl-L-methionine-dependent methyltransferases"/>
    <property type="match status" value="1"/>
</dbReference>
<feature type="domain" description="Tetrapyrrole methylase" evidence="6">
    <location>
        <begin position="12"/>
        <end position="194"/>
    </location>
</feature>
<evidence type="ECO:0000256" key="2">
    <source>
        <dbReference type="ARBA" id="ARBA00022573"/>
    </source>
</evidence>
<organism evidence="7 8">
    <name type="scientific">Microbaculum marinum</name>
    <dbReference type="NCBI Taxonomy" id="1764581"/>
    <lineage>
        <taxon>Bacteria</taxon>
        <taxon>Pseudomonadati</taxon>
        <taxon>Pseudomonadota</taxon>
        <taxon>Alphaproteobacteria</taxon>
        <taxon>Hyphomicrobiales</taxon>
        <taxon>Tepidamorphaceae</taxon>
        <taxon>Microbaculum</taxon>
    </lineage>
</organism>
<dbReference type="InterPro" id="IPR012818">
    <property type="entry name" value="CbiE"/>
</dbReference>
<keyword evidence="5" id="KW-0949">S-adenosyl-L-methionine</keyword>
<evidence type="ECO:0000256" key="4">
    <source>
        <dbReference type="ARBA" id="ARBA00022679"/>
    </source>
</evidence>
<keyword evidence="3" id="KW-0489">Methyltransferase</keyword>
<protein>
    <submittedName>
        <fullName evidence="7">Precorrin-6y C5,15-methyltransferase (Decarboxylating) subunit CbiE</fullName>
    </submittedName>
</protein>
<dbReference type="AlphaFoldDB" id="A0AAW9RXT6"/>
<reference evidence="7 8" key="1">
    <citation type="submission" date="2024-02" db="EMBL/GenBank/DDBJ databases">
        <title>Genome analysis and characterization of Microbaculum marinisediminis sp. nov., isolated from marine sediment.</title>
        <authorList>
            <person name="Du Z.-J."/>
            <person name="Ye Y.-Q."/>
            <person name="Zhang Z.-R."/>
            <person name="Yuan S.-M."/>
            <person name="Zhang X.-Y."/>
        </authorList>
    </citation>
    <scope>NUCLEOTIDE SEQUENCE [LARGE SCALE GENOMIC DNA]</scope>
    <source>
        <strain evidence="7 8">SDUM1044001</strain>
    </source>
</reference>
<dbReference type="Gene3D" id="3.40.50.150">
    <property type="entry name" value="Vaccinia Virus protein VP39"/>
    <property type="match status" value="1"/>
</dbReference>
<dbReference type="InterPro" id="IPR050714">
    <property type="entry name" value="Cobalamin_biosynth_MTase"/>
</dbReference>
<comment type="pathway">
    <text evidence="1">Cofactor biosynthesis; adenosylcobalamin biosynthesis.</text>
</comment>
<dbReference type="NCBIfam" id="TIGR02467">
    <property type="entry name" value="CbiE"/>
    <property type="match status" value="1"/>
</dbReference>
<keyword evidence="4" id="KW-0808">Transferase</keyword>
<dbReference type="PANTHER" id="PTHR43182:SF1">
    <property type="entry name" value="COBALT-PRECORRIN-7 C(5)-METHYLTRANSFERASE"/>
    <property type="match status" value="1"/>
</dbReference>
<evidence type="ECO:0000256" key="3">
    <source>
        <dbReference type="ARBA" id="ARBA00022603"/>
    </source>
</evidence>
<dbReference type="InterPro" id="IPR029063">
    <property type="entry name" value="SAM-dependent_MTases_sf"/>
</dbReference>
<evidence type="ECO:0000313" key="8">
    <source>
        <dbReference type="Proteomes" id="UP001378188"/>
    </source>
</evidence>